<dbReference type="AlphaFoldDB" id="D9PHE2"/>
<accession>D9PHE2</accession>
<sequence>MCKIKSVNHYTNILIRYEGYDDDGVITAYKELSNGDIVLEASIESEGYYFNRYIKLSKVGKTLLITWDPEEDKESYTYVYCGNVE</sequence>
<protein>
    <submittedName>
        <fullName evidence="1">Phosphoribosylglycinamide formyltransferase</fullName>
    </submittedName>
</protein>
<proteinExistence type="predicted"/>
<comment type="caution">
    <text evidence="1">The sequence shown here is derived from an EMBL/GenBank/DDBJ whole genome shotgun (WGS) entry which is preliminary data.</text>
</comment>
<reference evidence="1" key="2">
    <citation type="journal article" date="2011" name="Microb. Ecol.">
        <title>Taxonomic and Functional Metagenomic Profiling of the Microbial Community in the Anoxic Sediment of a Sub-saline Shallow Lake (Laguna de Carrizo, Central Spain).</title>
        <authorList>
            <person name="Ferrer M."/>
            <person name="Guazzaroni M.E."/>
            <person name="Richter M."/>
            <person name="Garcia-Salamanca A."/>
            <person name="Yarza P."/>
            <person name="Suarez-Suarez A."/>
            <person name="Solano J."/>
            <person name="Alcaide M."/>
            <person name="van Dillewijn P."/>
            <person name="Molina-Henares M.A."/>
            <person name="Lopez-Cortes N."/>
            <person name="Al-Ramahi Y."/>
            <person name="Guerrero C."/>
            <person name="Acosta A."/>
            <person name="de Eugenio L.I."/>
            <person name="Martinez V."/>
            <person name="Marques S."/>
            <person name="Rojo F."/>
            <person name="Santero E."/>
            <person name="Genilloud O."/>
            <person name="Perez-Perez J."/>
            <person name="Rossello-Mora R."/>
            <person name="Ramos J.L."/>
        </authorList>
    </citation>
    <scope>NUCLEOTIDE SEQUENCE</scope>
</reference>
<organism evidence="1">
    <name type="scientific">sediment metagenome</name>
    <dbReference type="NCBI Taxonomy" id="749907"/>
    <lineage>
        <taxon>unclassified sequences</taxon>
        <taxon>metagenomes</taxon>
        <taxon>ecological metagenomes</taxon>
    </lineage>
</organism>
<evidence type="ECO:0000313" key="1">
    <source>
        <dbReference type="EMBL" id="EFK97027.1"/>
    </source>
</evidence>
<dbReference type="EMBL" id="ADZX01000366">
    <property type="protein sequence ID" value="EFK97027.1"/>
    <property type="molecule type" value="Genomic_DNA"/>
</dbReference>
<dbReference type="GO" id="GO:0016740">
    <property type="term" value="F:transferase activity"/>
    <property type="evidence" value="ECO:0007669"/>
    <property type="project" value="UniProtKB-KW"/>
</dbReference>
<keyword evidence="1" id="KW-0808">Transferase</keyword>
<gene>
    <name evidence="1" type="ORF">LDC_0942</name>
</gene>
<reference evidence="1" key="1">
    <citation type="submission" date="2010-07" db="EMBL/GenBank/DDBJ databases">
        <authorList>
            <consortium name="CONSOLIDER consortium CSD2007-00005"/>
            <person name="Guazzaroni M.-E."/>
            <person name="Richter M."/>
            <person name="Garcia-Salamanca A."/>
            <person name="Yarza P."/>
            <person name="Ferrer M."/>
        </authorList>
    </citation>
    <scope>NUCLEOTIDE SEQUENCE</scope>
</reference>
<name>D9PHE2_9ZZZZ</name>